<evidence type="ECO:0000256" key="6">
    <source>
        <dbReference type="ARBA" id="ARBA00023136"/>
    </source>
</evidence>
<evidence type="ECO:0000256" key="7">
    <source>
        <dbReference type="SAM" id="Phobius"/>
    </source>
</evidence>
<keyword evidence="2" id="KW-0813">Transport</keyword>
<sequence>MKITTLFPALGVKNYRVFWITQWIALIGFWLQLTTQQWLVYKMTDSAFLLGLLSACQFTPSLLFTLGTGLWIDHHNKRKILMGTQSLYMLQALLLGLLLLSGHETYGWLLFFAFFLGTIDAFDMPARMAFMPELVGKEALHSAVSLNSTNFNITRIVGPLLAAFLLNYLSYSDIFFLNAVSLIPILFAYAKMNVNTPVIQETNKKPLHEIREGISEARKNPIIFGNLLAAGIVSSLILNMGTYGPLFADRVLHKGLDGFGSILFAAGAGSMASGILSATSSTHYSQRFIFTAAGLCGLLLMAVSYIFWTIPALFMFALLGFATILFMVNCNTAIQMASPPEYLGRIMGLYTFVFLGSAPFGSLLVSAIIEYMGTSLGLAIVGLFEIILILLTAKTYSKQK</sequence>
<dbReference type="OrthoDB" id="9763297at2"/>
<keyword evidence="3" id="KW-1003">Cell membrane</keyword>
<dbReference type="RefSeq" id="WP_108849625.1">
    <property type="nucleotide sequence ID" value="NZ_AP019697.1"/>
</dbReference>
<evidence type="ECO:0000256" key="2">
    <source>
        <dbReference type="ARBA" id="ARBA00022448"/>
    </source>
</evidence>
<feature type="transmembrane region" description="Helical" evidence="7">
    <location>
        <begin position="346"/>
        <end position="369"/>
    </location>
</feature>
<keyword evidence="5 7" id="KW-1133">Transmembrane helix</keyword>
<evidence type="ECO:0000313" key="9">
    <source>
        <dbReference type="Proteomes" id="UP000320585"/>
    </source>
</evidence>
<name>A0A8D4UUH0_9FIRM</name>
<dbReference type="Proteomes" id="UP000320585">
    <property type="component" value="Chromosome"/>
</dbReference>
<dbReference type="PANTHER" id="PTHR23513:SF11">
    <property type="entry name" value="STAPHYLOFERRIN A TRANSPORTER"/>
    <property type="match status" value="1"/>
</dbReference>
<reference evidence="9" key="1">
    <citation type="submission" date="2019-05" db="EMBL/GenBank/DDBJ databases">
        <title>Complete genome sequencing of Dialister sp. strain 5BBH33.</title>
        <authorList>
            <person name="Sakamoto M."/>
            <person name="Murakami T."/>
            <person name="Mori H."/>
        </authorList>
    </citation>
    <scope>NUCLEOTIDE SEQUENCE [LARGE SCALE GENOMIC DNA]</scope>
    <source>
        <strain evidence="9">5BBH33</strain>
    </source>
</reference>
<dbReference type="InterPro" id="IPR036259">
    <property type="entry name" value="MFS_trans_sf"/>
</dbReference>
<proteinExistence type="predicted"/>
<evidence type="ECO:0000256" key="5">
    <source>
        <dbReference type="ARBA" id="ARBA00022989"/>
    </source>
</evidence>
<feature type="transmembrane region" description="Helical" evidence="7">
    <location>
        <begin position="314"/>
        <end position="334"/>
    </location>
</feature>
<dbReference type="GO" id="GO:0005886">
    <property type="term" value="C:plasma membrane"/>
    <property type="evidence" value="ECO:0007669"/>
    <property type="project" value="UniProtKB-SubCell"/>
</dbReference>
<feature type="transmembrane region" description="Helical" evidence="7">
    <location>
        <begin position="174"/>
        <end position="190"/>
    </location>
</feature>
<accession>A0A8D4UUH0</accession>
<evidence type="ECO:0000256" key="3">
    <source>
        <dbReference type="ARBA" id="ARBA00022475"/>
    </source>
</evidence>
<evidence type="ECO:0000313" key="8">
    <source>
        <dbReference type="EMBL" id="BBK25205.1"/>
    </source>
</evidence>
<feature type="transmembrane region" description="Helical" evidence="7">
    <location>
        <begin position="288"/>
        <end position="308"/>
    </location>
</feature>
<feature type="transmembrane region" description="Helical" evidence="7">
    <location>
        <begin position="221"/>
        <end position="238"/>
    </location>
</feature>
<dbReference type="KEGG" id="dho:Dia5BBH33_11400"/>
<evidence type="ECO:0000256" key="4">
    <source>
        <dbReference type="ARBA" id="ARBA00022692"/>
    </source>
</evidence>
<feature type="transmembrane region" description="Helical" evidence="7">
    <location>
        <begin position="17"/>
        <end position="35"/>
    </location>
</feature>
<keyword evidence="4 7" id="KW-0812">Transmembrane</keyword>
<dbReference type="SUPFAM" id="SSF103473">
    <property type="entry name" value="MFS general substrate transporter"/>
    <property type="match status" value="1"/>
</dbReference>
<feature type="transmembrane region" description="Helical" evidence="7">
    <location>
        <begin position="258"/>
        <end position="276"/>
    </location>
</feature>
<gene>
    <name evidence="8" type="ORF">Dia5BBH33_11400</name>
</gene>
<keyword evidence="9" id="KW-1185">Reference proteome</keyword>
<dbReference type="Gene3D" id="1.20.1250.20">
    <property type="entry name" value="MFS general substrate transporter like domains"/>
    <property type="match status" value="1"/>
</dbReference>
<organism evidence="8 9">
    <name type="scientific">Dialister hominis</name>
    <dbReference type="NCBI Taxonomy" id="2582419"/>
    <lineage>
        <taxon>Bacteria</taxon>
        <taxon>Bacillati</taxon>
        <taxon>Bacillota</taxon>
        <taxon>Negativicutes</taxon>
        <taxon>Veillonellales</taxon>
        <taxon>Veillonellaceae</taxon>
        <taxon>Dialister</taxon>
    </lineage>
</organism>
<protein>
    <submittedName>
        <fullName evidence="8">MFS transporter</fullName>
    </submittedName>
</protein>
<dbReference type="CDD" id="cd06173">
    <property type="entry name" value="MFS_MefA_like"/>
    <property type="match status" value="1"/>
</dbReference>
<dbReference type="GeneID" id="92716355"/>
<dbReference type="InterPro" id="IPR010290">
    <property type="entry name" value="TM_effector"/>
</dbReference>
<feature type="transmembrane region" description="Helical" evidence="7">
    <location>
        <begin position="47"/>
        <end position="68"/>
    </location>
</feature>
<dbReference type="PANTHER" id="PTHR23513">
    <property type="entry name" value="INTEGRAL MEMBRANE EFFLUX PROTEIN-RELATED"/>
    <property type="match status" value="1"/>
</dbReference>
<comment type="subcellular location">
    <subcellularLocation>
        <location evidence="1">Cell membrane</location>
        <topology evidence="1">Multi-pass membrane protein</topology>
    </subcellularLocation>
</comment>
<dbReference type="Pfam" id="PF05977">
    <property type="entry name" value="MFS_3"/>
    <property type="match status" value="1"/>
</dbReference>
<feature type="transmembrane region" description="Helical" evidence="7">
    <location>
        <begin position="375"/>
        <end position="393"/>
    </location>
</feature>
<dbReference type="EMBL" id="AP019697">
    <property type="protein sequence ID" value="BBK25205.1"/>
    <property type="molecule type" value="Genomic_DNA"/>
</dbReference>
<evidence type="ECO:0000256" key="1">
    <source>
        <dbReference type="ARBA" id="ARBA00004651"/>
    </source>
</evidence>
<dbReference type="AlphaFoldDB" id="A0A8D4UUH0"/>
<keyword evidence="6 7" id="KW-0472">Membrane</keyword>